<reference evidence="1 2" key="1">
    <citation type="journal article" date="2021" name="BMC Genomics">
        <title>Datura genome reveals duplications of psychoactive alkaloid biosynthetic genes and high mutation rate following tissue culture.</title>
        <authorList>
            <person name="Rajewski A."/>
            <person name="Carter-House D."/>
            <person name="Stajich J."/>
            <person name="Litt A."/>
        </authorList>
    </citation>
    <scope>NUCLEOTIDE SEQUENCE [LARGE SCALE GENOMIC DNA]</scope>
    <source>
        <strain evidence="1">AR-01</strain>
    </source>
</reference>
<feature type="non-terminal residue" evidence="1">
    <location>
        <position position="70"/>
    </location>
</feature>
<protein>
    <submittedName>
        <fullName evidence="1">Uncharacterized protein</fullName>
    </submittedName>
</protein>
<sequence length="70" mass="7882">AWKERVVDVLHPLSHADKKLVPESSCLLLLSTAMEKNHWSGQAAGLPLRRILCHRGTTAVEEHRCSGRRE</sequence>
<proteinExistence type="predicted"/>
<organism evidence="1 2">
    <name type="scientific">Datura stramonium</name>
    <name type="common">Jimsonweed</name>
    <name type="synonym">Common thornapple</name>
    <dbReference type="NCBI Taxonomy" id="4076"/>
    <lineage>
        <taxon>Eukaryota</taxon>
        <taxon>Viridiplantae</taxon>
        <taxon>Streptophyta</taxon>
        <taxon>Embryophyta</taxon>
        <taxon>Tracheophyta</taxon>
        <taxon>Spermatophyta</taxon>
        <taxon>Magnoliopsida</taxon>
        <taxon>eudicotyledons</taxon>
        <taxon>Gunneridae</taxon>
        <taxon>Pentapetalae</taxon>
        <taxon>asterids</taxon>
        <taxon>lamiids</taxon>
        <taxon>Solanales</taxon>
        <taxon>Solanaceae</taxon>
        <taxon>Solanoideae</taxon>
        <taxon>Datureae</taxon>
        <taxon>Datura</taxon>
    </lineage>
</organism>
<comment type="caution">
    <text evidence="1">The sequence shown here is derived from an EMBL/GenBank/DDBJ whole genome shotgun (WGS) entry which is preliminary data.</text>
</comment>
<name>A0ABS8WJB6_DATST</name>
<dbReference type="Proteomes" id="UP000823775">
    <property type="component" value="Unassembled WGS sequence"/>
</dbReference>
<keyword evidence="2" id="KW-1185">Reference proteome</keyword>
<evidence type="ECO:0000313" key="1">
    <source>
        <dbReference type="EMBL" id="MCE3050021.1"/>
    </source>
</evidence>
<evidence type="ECO:0000313" key="2">
    <source>
        <dbReference type="Proteomes" id="UP000823775"/>
    </source>
</evidence>
<accession>A0ABS8WJB6</accession>
<dbReference type="EMBL" id="JACEIK010007294">
    <property type="protein sequence ID" value="MCE3050021.1"/>
    <property type="molecule type" value="Genomic_DNA"/>
</dbReference>
<gene>
    <name evidence="1" type="ORF">HAX54_046316</name>
</gene>
<feature type="non-terminal residue" evidence="1">
    <location>
        <position position="1"/>
    </location>
</feature>